<proteinExistence type="predicted"/>
<evidence type="ECO:0000313" key="1">
    <source>
        <dbReference type="EMBL" id="HIS37601.1"/>
    </source>
</evidence>
<dbReference type="AlphaFoldDB" id="A0A9D1F167"/>
<reference evidence="1" key="2">
    <citation type="journal article" date="2021" name="PeerJ">
        <title>Extensive microbial diversity within the chicken gut microbiome revealed by metagenomics and culture.</title>
        <authorList>
            <person name="Gilroy R."/>
            <person name="Ravi A."/>
            <person name="Getino M."/>
            <person name="Pursley I."/>
            <person name="Horton D.L."/>
            <person name="Alikhan N.F."/>
            <person name="Baker D."/>
            <person name="Gharbi K."/>
            <person name="Hall N."/>
            <person name="Watson M."/>
            <person name="Adriaenssens E.M."/>
            <person name="Foster-Nyarko E."/>
            <person name="Jarju S."/>
            <person name="Secka A."/>
            <person name="Antonio M."/>
            <person name="Oren A."/>
            <person name="Chaudhuri R.R."/>
            <person name="La Ragione R."/>
            <person name="Hildebrand F."/>
            <person name="Pallen M.J."/>
        </authorList>
    </citation>
    <scope>NUCLEOTIDE SEQUENCE</scope>
    <source>
        <strain evidence="1">6276</strain>
    </source>
</reference>
<evidence type="ECO:0000313" key="2">
    <source>
        <dbReference type="Proteomes" id="UP000823928"/>
    </source>
</evidence>
<accession>A0A9D1F167</accession>
<dbReference type="EMBL" id="DVIU01000275">
    <property type="protein sequence ID" value="HIS37601.1"/>
    <property type="molecule type" value="Genomic_DNA"/>
</dbReference>
<reference evidence="1" key="1">
    <citation type="submission" date="2020-10" db="EMBL/GenBank/DDBJ databases">
        <authorList>
            <person name="Gilroy R."/>
        </authorList>
    </citation>
    <scope>NUCLEOTIDE SEQUENCE</scope>
    <source>
        <strain evidence="1">6276</strain>
    </source>
</reference>
<name>A0A9D1F167_9BACT</name>
<gene>
    <name evidence="1" type="ORF">IAC10_13425</name>
</gene>
<comment type="caution">
    <text evidence="1">The sequence shown here is derived from an EMBL/GenBank/DDBJ whole genome shotgun (WGS) entry which is preliminary data.</text>
</comment>
<organism evidence="1 2">
    <name type="scientific">Candidatus Scatousia excrementigallinarum</name>
    <dbReference type="NCBI Taxonomy" id="2840935"/>
    <lineage>
        <taxon>Bacteria</taxon>
        <taxon>Candidatus Scatousia</taxon>
    </lineage>
</organism>
<dbReference type="Proteomes" id="UP000823928">
    <property type="component" value="Unassembled WGS sequence"/>
</dbReference>
<sequence length="350" mass="39999">MKTKLFTKILRAPMDWLPDGIKGCKKAASYNFVQGAGKKGNFEIYSFFDKNGKLIKRNTTYSKDKSVTKEIFWYTPTNKRTVKSTNGCVNFYSDRTLYKGVYIEKNILPEEGSDVHRFVKFRAGQKPQEISYKTCWDGNAPVIEYKNCPRILDNVNGTEFLPVLTADSSVKRLNHIFLNQVKKQELEGIVPPLKVVTRKDAYKISNELKQYEANGGDSLKIPGFCDDSGQVYFINDIKSNGTEINNIAHEVQHARDRSDIARLEHNTFLNKSAFGYRSRAKGIIKEAENPAEYKRLSELEHSYNNKNYISECLSGNHDDLLCEYYANKKGEGEFYNALNAFNVLNGFLFS</sequence>
<protein>
    <submittedName>
        <fullName evidence="1">Uncharacterized protein</fullName>
    </submittedName>
</protein>